<evidence type="ECO:0000256" key="1">
    <source>
        <dbReference type="ARBA" id="ARBA00004141"/>
    </source>
</evidence>
<sequence length="598" mass="63535">MAEVQEKQQNHDLAPEGEKAAGLSEHKEVAATPEKTSSEEEAPRAPHDDPDHFDNHVWTWKDRAAALSLSGLYVDIWQSERLIDCISSGSQIPLYFVGGSLSFIAADIGGADASAWLPVAYALALAAVAPFSGYMQDLMGRRNITLFAGLILIVGIIVLATAKSFGAGVVGMGLAGAGAAVGELTALAGTAELVPVKARGYYLALVTGFVLPFTPYLLYAQLLSTYHTWRWGIWICLIWNGIWFAGILVLYFPQSQTRAKGAAAREILGKIDYVGGFLSITGLVLFLVALQAGGYSHPWASAYVLCTLIIGFLLIVAFVVWELKFCKDPMVPHEMFKGQRIVGMAYGIAFVAGMNFYAMLNFFPILFHDVFPPDPVQVGLKGIGPGLSTTFGAVFVNAALTWFKGWNRELLLACTVMMTAFGGALAAITPETTSLAVALSIFTGFGVGGVLVPAATVAVMVTPDTSIATCVALSLAIRTVGGSIGYAIYYNVFVNKLTSSLPTKVVEYAVGAGLPLTSAESFVMAYLGGLEEALMQIPGVTPAVLEGAAIGSRWAYAGALKWVWISSIPFGVCAIVATCFLGNTSKYMTDRVAARLAH</sequence>
<evidence type="ECO:0000256" key="3">
    <source>
        <dbReference type="ARBA" id="ARBA00022692"/>
    </source>
</evidence>
<dbReference type="InterPro" id="IPR020846">
    <property type="entry name" value="MFS_dom"/>
</dbReference>
<dbReference type="VEuPathDB" id="FungiDB:AB675_10476"/>
<keyword evidence="2" id="KW-0813">Transport</keyword>
<dbReference type="Gene3D" id="1.20.1250.20">
    <property type="entry name" value="MFS general substrate transporter like domains"/>
    <property type="match status" value="1"/>
</dbReference>
<feature type="transmembrane region" description="Helical" evidence="7">
    <location>
        <begin position="467"/>
        <end position="489"/>
    </location>
</feature>
<feature type="transmembrane region" description="Helical" evidence="7">
    <location>
        <begin position="200"/>
        <end position="219"/>
    </location>
</feature>
<feature type="transmembrane region" description="Helical" evidence="7">
    <location>
        <begin position="231"/>
        <end position="252"/>
    </location>
</feature>
<feature type="transmembrane region" description="Helical" evidence="7">
    <location>
        <begin position="383"/>
        <end position="403"/>
    </location>
</feature>
<evidence type="ECO:0000259" key="8">
    <source>
        <dbReference type="PROSITE" id="PS50850"/>
    </source>
</evidence>
<dbReference type="GO" id="GO:0005886">
    <property type="term" value="C:plasma membrane"/>
    <property type="evidence" value="ECO:0007669"/>
    <property type="project" value="TreeGrafter"/>
</dbReference>
<reference evidence="9 10" key="1">
    <citation type="submission" date="2015-06" db="EMBL/GenBank/DDBJ databases">
        <title>Draft genome of the ant-associated black yeast Phialophora attae CBS 131958.</title>
        <authorList>
            <person name="Moreno L.F."/>
            <person name="Stielow B.J."/>
            <person name="de Hoog S."/>
            <person name="Vicente V.A."/>
            <person name="Weiss V.A."/>
            <person name="de Vries M."/>
            <person name="Cruz L.M."/>
            <person name="Souza E.M."/>
        </authorList>
    </citation>
    <scope>NUCLEOTIDE SEQUENCE [LARGE SCALE GENOMIC DNA]</scope>
    <source>
        <strain evidence="9 10">CBS 131958</strain>
    </source>
</reference>
<feature type="transmembrane region" description="Helical" evidence="7">
    <location>
        <begin position="341"/>
        <end position="363"/>
    </location>
</feature>
<proteinExistence type="predicted"/>
<evidence type="ECO:0000256" key="6">
    <source>
        <dbReference type="SAM" id="MobiDB-lite"/>
    </source>
</evidence>
<evidence type="ECO:0000256" key="4">
    <source>
        <dbReference type="ARBA" id="ARBA00022989"/>
    </source>
</evidence>
<keyword evidence="4 7" id="KW-1133">Transmembrane helix</keyword>
<evidence type="ECO:0000256" key="7">
    <source>
        <dbReference type="SAM" id="Phobius"/>
    </source>
</evidence>
<feature type="region of interest" description="Disordered" evidence="6">
    <location>
        <begin position="1"/>
        <end position="50"/>
    </location>
</feature>
<dbReference type="Proteomes" id="UP000038010">
    <property type="component" value="Unassembled WGS sequence"/>
</dbReference>
<name>A0A0N1H520_9EURO</name>
<dbReference type="PANTHER" id="PTHR23501">
    <property type="entry name" value="MAJOR FACILITATOR SUPERFAMILY"/>
    <property type="match status" value="1"/>
</dbReference>
<feature type="transmembrane region" description="Helical" evidence="7">
    <location>
        <begin position="435"/>
        <end position="460"/>
    </location>
</feature>
<comment type="caution">
    <text evidence="9">The sequence shown here is derived from an EMBL/GenBank/DDBJ whole genome shotgun (WGS) entry which is preliminary data.</text>
</comment>
<feature type="transmembrane region" description="Helical" evidence="7">
    <location>
        <begin position="562"/>
        <end position="581"/>
    </location>
</feature>
<dbReference type="OrthoDB" id="4161376at2759"/>
<dbReference type="InterPro" id="IPR036259">
    <property type="entry name" value="MFS_trans_sf"/>
</dbReference>
<organism evidence="9 10">
    <name type="scientific">Cyphellophora attinorum</name>
    <dbReference type="NCBI Taxonomy" id="1664694"/>
    <lineage>
        <taxon>Eukaryota</taxon>
        <taxon>Fungi</taxon>
        <taxon>Dikarya</taxon>
        <taxon>Ascomycota</taxon>
        <taxon>Pezizomycotina</taxon>
        <taxon>Eurotiomycetes</taxon>
        <taxon>Chaetothyriomycetidae</taxon>
        <taxon>Chaetothyriales</taxon>
        <taxon>Cyphellophoraceae</taxon>
        <taxon>Cyphellophora</taxon>
    </lineage>
</organism>
<dbReference type="InterPro" id="IPR010573">
    <property type="entry name" value="MFS_Str1/Tri12-like"/>
</dbReference>
<feature type="compositionally biased region" description="Basic and acidic residues" evidence="6">
    <location>
        <begin position="36"/>
        <end position="50"/>
    </location>
</feature>
<keyword evidence="10" id="KW-1185">Reference proteome</keyword>
<dbReference type="EMBL" id="LFJN01000035">
    <property type="protein sequence ID" value="KPI35962.1"/>
    <property type="molecule type" value="Genomic_DNA"/>
</dbReference>
<evidence type="ECO:0000256" key="2">
    <source>
        <dbReference type="ARBA" id="ARBA00022448"/>
    </source>
</evidence>
<protein>
    <submittedName>
        <fullName evidence="9">Putative transporter</fullName>
    </submittedName>
</protein>
<feature type="domain" description="Major facilitator superfamily (MFS) profile" evidence="8">
    <location>
        <begin position="64"/>
        <end position="536"/>
    </location>
</feature>
<gene>
    <name evidence="9" type="ORF">AB675_10476</name>
</gene>
<feature type="transmembrane region" description="Helical" evidence="7">
    <location>
        <begin position="168"/>
        <end position="188"/>
    </location>
</feature>
<dbReference type="GO" id="GO:0022857">
    <property type="term" value="F:transmembrane transporter activity"/>
    <property type="evidence" value="ECO:0007669"/>
    <property type="project" value="InterPro"/>
</dbReference>
<keyword evidence="3 7" id="KW-0812">Transmembrane</keyword>
<dbReference type="GeneID" id="28731131"/>
<feature type="transmembrane region" description="Helical" evidence="7">
    <location>
        <begin position="300"/>
        <end position="321"/>
    </location>
</feature>
<evidence type="ECO:0000256" key="5">
    <source>
        <dbReference type="ARBA" id="ARBA00023136"/>
    </source>
</evidence>
<dbReference type="Pfam" id="PF06609">
    <property type="entry name" value="TRI12"/>
    <property type="match status" value="1"/>
</dbReference>
<evidence type="ECO:0000313" key="10">
    <source>
        <dbReference type="Proteomes" id="UP000038010"/>
    </source>
</evidence>
<accession>A0A0N1H520</accession>
<comment type="subcellular location">
    <subcellularLocation>
        <location evidence="1">Membrane</location>
        <topology evidence="1">Multi-pass membrane protein</topology>
    </subcellularLocation>
</comment>
<feature type="compositionally biased region" description="Basic and acidic residues" evidence="6">
    <location>
        <begin position="1"/>
        <end position="29"/>
    </location>
</feature>
<keyword evidence="5 7" id="KW-0472">Membrane</keyword>
<feature type="transmembrane region" description="Helical" evidence="7">
    <location>
        <begin position="144"/>
        <end position="162"/>
    </location>
</feature>
<dbReference type="PROSITE" id="PS50850">
    <property type="entry name" value="MFS"/>
    <property type="match status" value="1"/>
</dbReference>
<dbReference type="AlphaFoldDB" id="A0A0N1H520"/>
<evidence type="ECO:0000313" key="9">
    <source>
        <dbReference type="EMBL" id="KPI35962.1"/>
    </source>
</evidence>
<dbReference type="SUPFAM" id="SSF103473">
    <property type="entry name" value="MFS general substrate transporter"/>
    <property type="match status" value="1"/>
</dbReference>
<feature type="transmembrane region" description="Helical" evidence="7">
    <location>
        <begin position="410"/>
        <end position="429"/>
    </location>
</feature>
<dbReference type="PANTHER" id="PTHR23501:SF109">
    <property type="entry name" value="MAJOR FACILITATOR SUPERFAMILY (MFS) PROFILE DOMAIN-CONTAINING PROTEIN-RELATED"/>
    <property type="match status" value="1"/>
</dbReference>
<dbReference type="RefSeq" id="XP_017995925.1">
    <property type="nucleotide sequence ID" value="XM_018139251.1"/>
</dbReference>
<feature type="transmembrane region" description="Helical" evidence="7">
    <location>
        <begin position="273"/>
        <end position="294"/>
    </location>
</feature>